<dbReference type="Gene3D" id="3.30.70.270">
    <property type="match status" value="1"/>
</dbReference>
<protein>
    <submittedName>
        <fullName evidence="6">Uncharacterized protein</fullName>
    </submittedName>
</protein>
<dbReference type="EMBL" id="VSSQ01021266">
    <property type="protein sequence ID" value="MPM66734.1"/>
    <property type="molecule type" value="Genomic_DNA"/>
</dbReference>
<dbReference type="InterPro" id="IPR050959">
    <property type="entry name" value="MarA-like"/>
</dbReference>
<name>A0A645BYF6_9ZZZZ</name>
<dbReference type="SUPFAM" id="SSF46689">
    <property type="entry name" value="Homeodomain-like"/>
    <property type="match status" value="2"/>
</dbReference>
<dbReference type="PROSITE" id="PS50887">
    <property type="entry name" value="GGDEF"/>
    <property type="match status" value="1"/>
</dbReference>
<dbReference type="PROSITE" id="PS01124">
    <property type="entry name" value="HTH_ARAC_FAMILY_2"/>
    <property type="match status" value="1"/>
</dbReference>
<dbReference type="GO" id="GO:0003700">
    <property type="term" value="F:DNA-binding transcription factor activity"/>
    <property type="evidence" value="ECO:0007669"/>
    <property type="project" value="InterPro"/>
</dbReference>
<feature type="domain" description="GGDEF" evidence="5">
    <location>
        <begin position="151"/>
        <end position="281"/>
    </location>
</feature>
<keyword evidence="1" id="KW-0805">Transcription regulation</keyword>
<keyword evidence="2" id="KW-0238">DNA-binding</keyword>
<evidence type="ECO:0000256" key="3">
    <source>
        <dbReference type="ARBA" id="ARBA00023163"/>
    </source>
</evidence>
<dbReference type="InterPro" id="IPR018060">
    <property type="entry name" value="HTH_AraC"/>
</dbReference>
<organism evidence="6">
    <name type="scientific">bioreactor metagenome</name>
    <dbReference type="NCBI Taxonomy" id="1076179"/>
    <lineage>
        <taxon>unclassified sequences</taxon>
        <taxon>metagenomes</taxon>
        <taxon>ecological metagenomes</taxon>
    </lineage>
</organism>
<dbReference type="InterPro" id="IPR043128">
    <property type="entry name" value="Rev_trsase/Diguanyl_cyclase"/>
</dbReference>
<feature type="domain" description="HTH araC/xylS-type" evidence="4">
    <location>
        <begin position="18"/>
        <end position="116"/>
    </location>
</feature>
<dbReference type="CDD" id="cd01949">
    <property type="entry name" value="GGDEF"/>
    <property type="match status" value="1"/>
</dbReference>
<dbReference type="PANTHER" id="PTHR47504">
    <property type="entry name" value="RIGHT ORIGIN-BINDING PROTEIN"/>
    <property type="match status" value="1"/>
</dbReference>
<evidence type="ECO:0000259" key="4">
    <source>
        <dbReference type="PROSITE" id="PS01124"/>
    </source>
</evidence>
<dbReference type="InterPro" id="IPR009057">
    <property type="entry name" value="Homeodomain-like_sf"/>
</dbReference>
<dbReference type="SMART" id="SM00267">
    <property type="entry name" value="GGDEF"/>
    <property type="match status" value="1"/>
</dbReference>
<dbReference type="AlphaFoldDB" id="A0A645BYF6"/>
<evidence type="ECO:0000256" key="2">
    <source>
        <dbReference type="ARBA" id="ARBA00023125"/>
    </source>
</evidence>
<dbReference type="InterPro" id="IPR000160">
    <property type="entry name" value="GGDEF_dom"/>
</dbReference>
<dbReference type="PANTHER" id="PTHR47504:SF5">
    <property type="entry name" value="RIGHT ORIGIN-BINDING PROTEIN"/>
    <property type="match status" value="1"/>
</dbReference>
<sequence>MYLINSNGEDMRNFYVLAAVLEYIEENICEDFTLQMVADHCAVSLSGLHKLFGYAFGYSIKDYIAKRRHSLACSDLINSKLSVLEIAVKYRYNSQEVFVRAFTRLRGITPSAYRNNPYLSNLFPKIELNNGGNDMRKVDISDMYDEIKKLRGSYVLCSDIVHFKQINDNFGFSVGDIVLAKTAQRIDSCIDDNMIFFRIGRDEFAVLTGFTDEGKAIELAKRITDLNSHELEINEHKVLLNLRVGVTKIPDQGLSYSEILNSMLDSIEKARSEKASYCVSY</sequence>
<dbReference type="SUPFAM" id="SSF55073">
    <property type="entry name" value="Nucleotide cyclase"/>
    <property type="match status" value="1"/>
</dbReference>
<gene>
    <name evidence="6" type="ORF">SDC9_113645</name>
</gene>
<proteinExistence type="predicted"/>
<dbReference type="GO" id="GO:0043565">
    <property type="term" value="F:sequence-specific DNA binding"/>
    <property type="evidence" value="ECO:0007669"/>
    <property type="project" value="InterPro"/>
</dbReference>
<dbReference type="Gene3D" id="1.10.10.60">
    <property type="entry name" value="Homeodomain-like"/>
    <property type="match status" value="1"/>
</dbReference>
<comment type="caution">
    <text evidence="6">The sequence shown here is derived from an EMBL/GenBank/DDBJ whole genome shotgun (WGS) entry which is preliminary data.</text>
</comment>
<evidence type="ECO:0000259" key="5">
    <source>
        <dbReference type="PROSITE" id="PS50887"/>
    </source>
</evidence>
<dbReference type="NCBIfam" id="TIGR00254">
    <property type="entry name" value="GGDEF"/>
    <property type="match status" value="1"/>
</dbReference>
<dbReference type="SMART" id="SM00342">
    <property type="entry name" value="HTH_ARAC"/>
    <property type="match status" value="1"/>
</dbReference>
<evidence type="ECO:0000313" key="6">
    <source>
        <dbReference type="EMBL" id="MPM66734.1"/>
    </source>
</evidence>
<evidence type="ECO:0000256" key="1">
    <source>
        <dbReference type="ARBA" id="ARBA00023015"/>
    </source>
</evidence>
<dbReference type="Pfam" id="PF00990">
    <property type="entry name" value="GGDEF"/>
    <property type="match status" value="1"/>
</dbReference>
<dbReference type="Pfam" id="PF12833">
    <property type="entry name" value="HTH_18"/>
    <property type="match status" value="1"/>
</dbReference>
<accession>A0A645BYF6</accession>
<dbReference type="InterPro" id="IPR029787">
    <property type="entry name" value="Nucleotide_cyclase"/>
</dbReference>
<keyword evidence="3" id="KW-0804">Transcription</keyword>
<reference evidence="6" key="1">
    <citation type="submission" date="2019-08" db="EMBL/GenBank/DDBJ databases">
        <authorList>
            <person name="Kucharzyk K."/>
            <person name="Murdoch R.W."/>
            <person name="Higgins S."/>
            <person name="Loffler F."/>
        </authorList>
    </citation>
    <scope>NUCLEOTIDE SEQUENCE</scope>
</reference>